<dbReference type="InterPro" id="IPR012976">
    <property type="entry name" value="NOSIC"/>
</dbReference>
<comment type="subcellular location">
    <subcellularLocation>
        <location evidence="1">Nucleus</location>
        <location evidence="1">Nucleolus</location>
    </subcellularLocation>
</comment>
<dbReference type="PROSITE" id="PS51358">
    <property type="entry name" value="NOP"/>
    <property type="match status" value="1"/>
</dbReference>
<dbReference type="EMBL" id="KZ613468">
    <property type="protein sequence ID" value="PMD26225.1"/>
    <property type="molecule type" value="Genomic_DNA"/>
</dbReference>
<dbReference type="STRING" id="1745343.A0A2J6QIX9"/>
<dbReference type="GO" id="GO:0031428">
    <property type="term" value="C:box C/D methylation guide snoRNP complex"/>
    <property type="evidence" value="ECO:0007669"/>
    <property type="project" value="InterPro"/>
</dbReference>
<evidence type="ECO:0000256" key="6">
    <source>
        <dbReference type="ARBA" id="ARBA00023242"/>
    </source>
</evidence>
<dbReference type="AlphaFoldDB" id="A0A2J6QIX9"/>
<comment type="similarity">
    <text evidence="2">Belongs to the NOP5/NOP56 family.</text>
</comment>
<dbReference type="Proteomes" id="UP000235672">
    <property type="component" value="Unassembled WGS sequence"/>
</dbReference>
<evidence type="ECO:0000256" key="3">
    <source>
        <dbReference type="ARBA" id="ARBA00020379"/>
    </source>
</evidence>
<evidence type="ECO:0000259" key="10">
    <source>
        <dbReference type="PROSITE" id="PS51358"/>
    </source>
</evidence>
<dbReference type="FunFam" id="1.10.287.4070:FF:000001">
    <property type="entry name" value="Probable Nucleolar protein 58"/>
    <property type="match status" value="1"/>
</dbReference>
<dbReference type="FunFam" id="1.10.246.90:FF:000003">
    <property type="entry name" value="Nucleolar protein 58"/>
    <property type="match status" value="1"/>
</dbReference>
<evidence type="ECO:0000313" key="12">
    <source>
        <dbReference type="Proteomes" id="UP000235672"/>
    </source>
</evidence>
<dbReference type="SMART" id="SM00931">
    <property type="entry name" value="NOSIC"/>
    <property type="match status" value="1"/>
</dbReference>
<feature type="compositionally biased region" description="Basic residues" evidence="9">
    <location>
        <begin position="575"/>
        <end position="586"/>
    </location>
</feature>
<keyword evidence="7" id="KW-0687">Ribonucleoprotein</keyword>
<feature type="compositionally biased region" description="Basic and acidic residues" evidence="9">
    <location>
        <begin position="587"/>
        <end position="623"/>
    </location>
</feature>
<accession>A0A2J6QIX9</accession>
<dbReference type="InterPro" id="IPR045056">
    <property type="entry name" value="Nop56/Nop58"/>
</dbReference>
<evidence type="ECO:0000256" key="2">
    <source>
        <dbReference type="ARBA" id="ARBA00009211"/>
    </source>
</evidence>
<evidence type="ECO:0000256" key="7">
    <source>
        <dbReference type="ARBA" id="ARBA00023274"/>
    </source>
</evidence>
<evidence type="ECO:0000256" key="4">
    <source>
        <dbReference type="ARBA" id="ARBA00022517"/>
    </source>
</evidence>
<dbReference type="GO" id="GO:0006364">
    <property type="term" value="P:rRNA processing"/>
    <property type="evidence" value="ECO:0007669"/>
    <property type="project" value="UniProtKB-KW"/>
</dbReference>
<feature type="compositionally biased region" description="Basic and acidic residues" evidence="9">
    <location>
        <begin position="486"/>
        <end position="497"/>
    </location>
</feature>
<evidence type="ECO:0000256" key="5">
    <source>
        <dbReference type="ARBA" id="ARBA00022552"/>
    </source>
</evidence>
<dbReference type="GO" id="GO:0030515">
    <property type="term" value="F:snoRNA binding"/>
    <property type="evidence" value="ECO:0007669"/>
    <property type="project" value="InterPro"/>
</dbReference>
<evidence type="ECO:0000313" key="11">
    <source>
        <dbReference type="EMBL" id="PMD26225.1"/>
    </source>
</evidence>
<name>A0A2J6QIX9_9HELO</name>
<comment type="function">
    <text evidence="8">Required for pre-18S rRNA processing. May bind microtubules.</text>
</comment>
<dbReference type="InterPro" id="IPR002687">
    <property type="entry name" value="Nop_dom"/>
</dbReference>
<dbReference type="InterPro" id="IPR042239">
    <property type="entry name" value="Nop_C"/>
</dbReference>
<dbReference type="Pfam" id="PF08156">
    <property type="entry name" value="NOP5NT"/>
    <property type="match status" value="1"/>
</dbReference>
<feature type="compositionally biased region" description="Polar residues" evidence="9">
    <location>
        <begin position="559"/>
        <end position="568"/>
    </location>
</feature>
<organism evidence="11 12">
    <name type="scientific">Hyaloscypha hepaticicola</name>
    <dbReference type="NCBI Taxonomy" id="2082293"/>
    <lineage>
        <taxon>Eukaryota</taxon>
        <taxon>Fungi</taxon>
        <taxon>Dikarya</taxon>
        <taxon>Ascomycota</taxon>
        <taxon>Pezizomycotina</taxon>
        <taxon>Leotiomycetes</taxon>
        <taxon>Helotiales</taxon>
        <taxon>Hyaloscyphaceae</taxon>
        <taxon>Hyaloscypha</taxon>
    </lineage>
</organism>
<dbReference type="Gene3D" id="1.10.287.4070">
    <property type="match status" value="1"/>
</dbReference>
<dbReference type="PANTHER" id="PTHR10894:SF1">
    <property type="entry name" value="NUCLEOLAR PROTEIN 58"/>
    <property type="match status" value="1"/>
</dbReference>
<feature type="compositionally biased region" description="Acidic residues" evidence="9">
    <location>
        <begin position="499"/>
        <end position="508"/>
    </location>
</feature>
<evidence type="ECO:0000256" key="9">
    <source>
        <dbReference type="SAM" id="MobiDB-lite"/>
    </source>
</evidence>
<dbReference type="InterPro" id="IPR036070">
    <property type="entry name" value="Nop_dom_sf"/>
</dbReference>
<dbReference type="InterPro" id="IPR012974">
    <property type="entry name" value="NOP58/56_N"/>
</dbReference>
<dbReference type="OrthoDB" id="6780543at2759"/>
<evidence type="ECO:0000256" key="8">
    <source>
        <dbReference type="ARBA" id="ARBA00024837"/>
    </source>
</evidence>
<keyword evidence="12" id="KW-1185">Reference proteome</keyword>
<feature type="region of interest" description="Disordered" evidence="9">
    <location>
        <begin position="451"/>
        <end position="635"/>
    </location>
</feature>
<keyword evidence="6" id="KW-0539">Nucleus</keyword>
<dbReference type="Pfam" id="PF01798">
    <property type="entry name" value="Nop"/>
    <property type="match status" value="1"/>
</dbReference>
<feature type="compositionally biased region" description="Basic and acidic residues" evidence="9">
    <location>
        <begin position="670"/>
        <end position="679"/>
    </location>
</feature>
<feature type="region of interest" description="Disordered" evidence="9">
    <location>
        <begin position="659"/>
        <end position="709"/>
    </location>
</feature>
<dbReference type="Gene3D" id="1.10.246.90">
    <property type="entry name" value="Nop domain"/>
    <property type="match status" value="1"/>
</dbReference>
<dbReference type="SUPFAM" id="SSF89124">
    <property type="entry name" value="Nop domain"/>
    <property type="match status" value="1"/>
</dbReference>
<evidence type="ECO:0000256" key="1">
    <source>
        <dbReference type="ARBA" id="ARBA00004604"/>
    </source>
</evidence>
<dbReference type="PANTHER" id="PTHR10894">
    <property type="entry name" value="NUCLEOLAR PROTEIN 5 NUCLEOLAR PROTEIN NOP5 NOP58"/>
    <property type="match status" value="1"/>
</dbReference>
<keyword evidence="4" id="KW-0690">Ribosome biogenesis</keyword>
<keyword evidence="5" id="KW-0698">rRNA processing</keyword>
<proteinExistence type="inferred from homology"/>
<reference evidence="11 12" key="1">
    <citation type="submission" date="2016-05" db="EMBL/GenBank/DDBJ databases">
        <title>A degradative enzymes factory behind the ericoid mycorrhizal symbiosis.</title>
        <authorList>
            <consortium name="DOE Joint Genome Institute"/>
            <person name="Martino E."/>
            <person name="Morin E."/>
            <person name="Grelet G."/>
            <person name="Kuo A."/>
            <person name="Kohler A."/>
            <person name="Daghino S."/>
            <person name="Barry K."/>
            <person name="Choi C."/>
            <person name="Cichocki N."/>
            <person name="Clum A."/>
            <person name="Copeland A."/>
            <person name="Hainaut M."/>
            <person name="Haridas S."/>
            <person name="Labutti K."/>
            <person name="Lindquist E."/>
            <person name="Lipzen A."/>
            <person name="Khouja H.-R."/>
            <person name="Murat C."/>
            <person name="Ohm R."/>
            <person name="Olson A."/>
            <person name="Spatafora J."/>
            <person name="Veneault-Fourrey C."/>
            <person name="Henrissat B."/>
            <person name="Grigoriev I."/>
            <person name="Martin F."/>
            <person name="Perotto S."/>
        </authorList>
    </citation>
    <scope>NUCLEOTIDE SEQUENCE [LARGE SCALE GENOMIC DNA]</scope>
    <source>
        <strain evidence="11 12">UAMH 7357</strain>
    </source>
</reference>
<feature type="domain" description="Nop" evidence="10">
    <location>
        <begin position="285"/>
        <end position="417"/>
    </location>
</feature>
<protein>
    <recommendedName>
        <fullName evidence="3">Nucleolar protein 58</fullName>
    </recommendedName>
</protein>
<feature type="compositionally biased region" description="Basic residues" evidence="9">
    <location>
        <begin position="472"/>
        <end position="485"/>
    </location>
</feature>
<gene>
    <name evidence="11" type="ORF">NA56DRAFT_685347</name>
</gene>
<sequence length="709" mass="77395">MGVFVLTETSAGFALFKAKDSKIFKKGDVSADVERAEGINGLLKLKHFEKFDSAATALEEVAALVEGKVSPMLAKLLDTLKDEKKASLAVADPKLGVAINKLPGLSLNPISDSSTSDIYRAIRDHLPSLIPGLLPENISTMSLGLSHSLSRHKLKFSPDKVDTMIVQAIALLDDLDKELNTYAMRVKEWYGWHFPEMGKIVNDNLAYARIILKVGMRTNCSNSDLSEILPEEIEAAVKAAAEVSMGTEITEEDLDNIQLLAEQVVGFTEYRQQLSSYLTARMLAIAPNLTELVGELVGARLIAHSGSLMNLAKSPASTIQILGAEKALFRALKTKHDTPKYGLIYHASLVGQATGKNKGKIARMLAAKAAIGLRVDALSDWSAQGEGKGDDIDEEERSALGVISRAKIERHLRGLEGKPLLPRGVAVGPNGKVVSTPGKWEVKEARKYNADADGLAGDEPAAIEPVSEKKSKKEKKEKKEKKDKKTKKEQEEKKLLIEEVSEDEDVEMADVSAGLGLAPPDLNGTKAKPIANKKKEDDAHSETLSTVSEDTPEPPASPPSNWQSSIEGNTIEAKKARKKERHQRHLKQAEEKARKRAARKEAEARRAEREERRQKKAAQEAKRASGSAVVVPAEDPDVKLAEAAGLSLKKYKKKVAKGLIKISEDGTPVVKKEKKDKTAEPVTPESSGRKRKLEDDVENSEKKKKKSKN</sequence>
<dbReference type="GO" id="GO:0032040">
    <property type="term" value="C:small-subunit processome"/>
    <property type="evidence" value="ECO:0007669"/>
    <property type="project" value="InterPro"/>
</dbReference>